<reference evidence="1 2" key="1">
    <citation type="submission" date="2018-03" db="EMBL/GenBank/DDBJ databases">
        <title>Ahniella affigens gen. nov., sp. nov., a gammaproteobacterium isolated from sandy soil near a stream.</title>
        <authorList>
            <person name="Ko Y."/>
            <person name="Kim J.-H."/>
        </authorList>
    </citation>
    <scope>NUCLEOTIDE SEQUENCE [LARGE SCALE GENOMIC DNA]</scope>
    <source>
        <strain evidence="1 2">D13</strain>
    </source>
</reference>
<name>A0A2P1PYW8_9GAMM</name>
<dbReference type="PANTHER" id="PTHR34822">
    <property type="entry name" value="GRPB DOMAIN PROTEIN (AFU_ORTHOLOGUE AFUA_1G01530)"/>
    <property type="match status" value="1"/>
</dbReference>
<evidence type="ECO:0000313" key="1">
    <source>
        <dbReference type="EMBL" id="AVQ00040.1"/>
    </source>
</evidence>
<evidence type="ECO:0000313" key="2">
    <source>
        <dbReference type="Proteomes" id="UP000241074"/>
    </source>
</evidence>
<dbReference type="SUPFAM" id="SSF81301">
    <property type="entry name" value="Nucleotidyltransferase"/>
    <property type="match status" value="1"/>
</dbReference>
<dbReference type="OrthoDB" id="9799092at2"/>
<dbReference type="EMBL" id="CP027860">
    <property type="protein sequence ID" value="AVQ00040.1"/>
    <property type="molecule type" value="Genomic_DNA"/>
</dbReference>
<sequence length="180" mass="19941">MNRTICIGPYDPSWATRFQSAADELLHLLGTQVLAIHHIGSTAVPGLVAKPTIDLLMEVRDLDALALYRSGFETLGYVWRGENGISGRCYFQRGKSTRTHHLHAYVAGHPEVARHLRFRDYLLAHPEAVEQYSRAKFEARAASAGVAAAYQQHKSAVVESIAASALRWSQANSRDCRPSN</sequence>
<accession>A0A2P1PYW8</accession>
<dbReference type="RefSeq" id="WP_106893958.1">
    <property type="nucleotide sequence ID" value="NZ_CP027860.1"/>
</dbReference>
<proteinExistence type="predicted"/>
<dbReference type="Pfam" id="PF04229">
    <property type="entry name" value="GrpB"/>
    <property type="match status" value="1"/>
</dbReference>
<evidence type="ECO:0008006" key="3">
    <source>
        <dbReference type="Google" id="ProtNLM"/>
    </source>
</evidence>
<dbReference type="InterPro" id="IPR007344">
    <property type="entry name" value="GrpB/CoaE"/>
</dbReference>
<dbReference type="KEGG" id="xba:C7S18_07410"/>
<dbReference type="Proteomes" id="UP000241074">
    <property type="component" value="Chromosome"/>
</dbReference>
<dbReference type="PANTHER" id="PTHR34822:SF1">
    <property type="entry name" value="GRPB FAMILY PROTEIN"/>
    <property type="match status" value="1"/>
</dbReference>
<keyword evidence="2" id="KW-1185">Reference proteome</keyword>
<gene>
    <name evidence="1" type="ORF">C7S18_07410</name>
</gene>
<dbReference type="AlphaFoldDB" id="A0A2P1PYW8"/>
<protein>
    <recommendedName>
        <fullName evidence="3">GrpB family protein</fullName>
    </recommendedName>
</protein>
<dbReference type="InterPro" id="IPR043519">
    <property type="entry name" value="NT_sf"/>
</dbReference>
<dbReference type="Gene3D" id="3.30.460.10">
    <property type="entry name" value="Beta Polymerase, domain 2"/>
    <property type="match status" value="1"/>
</dbReference>
<reference evidence="1 2" key="2">
    <citation type="submission" date="2018-03" db="EMBL/GenBank/DDBJ databases">
        <authorList>
            <person name="Keele B.F."/>
        </authorList>
    </citation>
    <scope>NUCLEOTIDE SEQUENCE [LARGE SCALE GENOMIC DNA]</scope>
    <source>
        <strain evidence="1 2">D13</strain>
    </source>
</reference>
<organism evidence="1 2">
    <name type="scientific">Ahniella affigens</name>
    <dbReference type="NCBI Taxonomy" id="2021234"/>
    <lineage>
        <taxon>Bacteria</taxon>
        <taxon>Pseudomonadati</taxon>
        <taxon>Pseudomonadota</taxon>
        <taxon>Gammaproteobacteria</taxon>
        <taxon>Lysobacterales</taxon>
        <taxon>Rhodanobacteraceae</taxon>
        <taxon>Ahniella</taxon>
    </lineage>
</organism>